<organism evidence="2 3">
    <name type="scientific">Brevundimonas basaltis</name>
    <dbReference type="NCBI Taxonomy" id="472166"/>
    <lineage>
        <taxon>Bacteria</taxon>
        <taxon>Pseudomonadati</taxon>
        <taxon>Pseudomonadota</taxon>
        <taxon>Alphaproteobacteria</taxon>
        <taxon>Caulobacterales</taxon>
        <taxon>Caulobacteraceae</taxon>
        <taxon>Brevundimonas</taxon>
    </lineage>
</organism>
<feature type="transmembrane region" description="Helical" evidence="1">
    <location>
        <begin position="180"/>
        <end position="198"/>
    </location>
</feature>
<feature type="transmembrane region" description="Helical" evidence="1">
    <location>
        <begin position="303"/>
        <end position="324"/>
    </location>
</feature>
<protein>
    <recommendedName>
        <fullName evidence="4">Sodium-dependent bicarbonate transport family permease</fullName>
    </recommendedName>
</protein>
<proteinExistence type="predicted"/>
<keyword evidence="1" id="KW-0472">Membrane</keyword>
<evidence type="ECO:0008006" key="4">
    <source>
        <dbReference type="Google" id="ProtNLM"/>
    </source>
</evidence>
<feature type="transmembrane region" description="Helical" evidence="1">
    <location>
        <begin position="204"/>
        <end position="224"/>
    </location>
</feature>
<keyword evidence="3" id="KW-1185">Reference proteome</keyword>
<keyword evidence="1" id="KW-1133">Transmembrane helix</keyword>
<name>A0A7W8I0M6_9CAUL</name>
<dbReference type="PANTHER" id="PTHR40400:SF1">
    <property type="entry name" value="SLR1512 PROTEIN"/>
    <property type="match status" value="1"/>
</dbReference>
<gene>
    <name evidence="2" type="ORF">HNQ67_001902</name>
</gene>
<dbReference type="InterPro" id="IPR010293">
    <property type="entry name" value="Sbt_1"/>
</dbReference>
<dbReference type="EMBL" id="JACHFZ010000003">
    <property type="protein sequence ID" value="MBB5292382.1"/>
    <property type="molecule type" value="Genomic_DNA"/>
</dbReference>
<feature type="transmembrane region" description="Helical" evidence="1">
    <location>
        <begin position="130"/>
        <end position="153"/>
    </location>
</feature>
<dbReference type="RefSeq" id="WP_183254691.1">
    <property type="nucleotide sequence ID" value="NZ_BAAAFF010000002.1"/>
</dbReference>
<sequence>MNEFLQLAAGNLLSPMVLFFALGVTAGWLKSDLALPEAVSKGLSLYLMLAIGFKGGAELAASGLTGTIAVALVLAIALSFTLPVLAYGLLRSLGRLDVTNAAAIAAHYGSVSVVTFVAATGFLGNRGIPFEGYVVAMMALMETPAIVTGLLLARRARSAAGAEAAALRTPLFSRDVAREVFLSGSVVLLVGSFAIGWATGEKGLAIMAPAIVDPFKAVIAVFLLDMGLLVGRRLPDFRAVGWRVMAFGLYMPVIGGTIGLLSAHAIGLSPGGVTLVAVLAASASYIVVPAAMRMALPKANPAVYVTLSLAVTFPFNLIVGIPLYNAAARLLAAM</sequence>
<dbReference type="PANTHER" id="PTHR40400">
    <property type="entry name" value="SLR1512 PROTEIN"/>
    <property type="match status" value="1"/>
</dbReference>
<dbReference type="Proteomes" id="UP000566663">
    <property type="component" value="Unassembled WGS sequence"/>
</dbReference>
<keyword evidence="1" id="KW-0812">Transmembrane</keyword>
<comment type="caution">
    <text evidence="2">The sequence shown here is derived from an EMBL/GenBank/DDBJ whole genome shotgun (WGS) entry which is preliminary data.</text>
</comment>
<feature type="transmembrane region" description="Helical" evidence="1">
    <location>
        <begin position="272"/>
        <end position="291"/>
    </location>
</feature>
<feature type="transmembrane region" description="Helical" evidence="1">
    <location>
        <begin position="244"/>
        <end position="266"/>
    </location>
</feature>
<dbReference type="Pfam" id="PF05982">
    <property type="entry name" value="Sbt_1"/>
    <property type="match status" value="1"/>
</dbReference>
<reference evidence="2 3" key="1">
    <citation type="submission" date="2020-08" db="EMBL/GenBank/DDBJ databases">
        <title>Genomic Encyclopedia of Type Strains, Phase IV (KMG-IV): sequencing the most valuable type-strain genomes for metagenomic binning, comparative biology and taxonomic classification.</title>
        <authorList>
            <person name="Goeker M."/>
        </authorList>
    </citation>
    <scope>NUCLEOTIDE SEQUENCE [LARGE SCALE GENOMIC DNA]</scope>
    <source>
        <strain evidence="2 3">DSM 25335</strain>
    </source>
</reference>
<accession>A0A7W8I0M6</accession>
<feature type="transmembrane region" description="Helical" evidence="1">
    <location>
        <begin position="68"/>
        <end position="90"/>
    </location>
</feature>
<feature type="transmembrane region" description="Helical" evidence="1">
    <location>
        <begin position="102"/>
        <end position="124"/>
    </location>
</feature>
<evidence type="ECO:0000313" key="2">
    <source>
        <dbReference type="EMBL" id="MBB5292382.1"/>
    </source>
</evidence>
<evidence type="ECO:0000313" key="3">
    <source>
        <dbReference type="Proteomes" id="UP000566663"/>
    </source>
</evidence>
<evidence type="ECO:0000256" key="1">
    <source>
        <dbReference type="SAM" id="Phobius"/>
    </source>
</evidence>
<feature type="transmembrane region" description="Helical" evidence="1">
    <location>
        <begin position="12"/>
        <end position="31"/>
    </location>
</feature>
<dbReference type="AlphaFoldDB" id="A0A7W8I0M6"/>